<evidence type="ECO:0000313" key="3">
    <source>
        <dbReference type="Proteomes" id="UP000053477"/>
    </source>
</evidence>
<feature type="region of interest" description="Disordered" evidence="1">
    <location>
        <begin position="105"/>
        <end position="133"/>
    </location>
</feature>
<dbReference type="Proteomes" id="UP000053477">
    <property type="component" value="Unassembled WGS sequence"/>
</dbReference>
<protein>
    <submittedName>
        <fullName evidence="2">Uncharacterized protein</fullName>
    </submittedName>
</protein>
<keyword evidence="3" id="KW-1185">Reference proteome</keyword>
<gene>
    <name evidence="2" type="ORF">SCHPADRAFT_48645</name>
</gene>
<feature type="compositionally biased region" description="Low complexity" evidence="1">
    <location>
        <begin position="105"/>
        <end position="114"/>
    </location>
</feature>
<organism evidence="2 3">
    <name type="scientific">Schizopora paradoxa</name>
    <dbReference type="NCBI Taxonomy" id="27342"/>
    <lineage>
        <taxon>Eukaryota</taxon>
        <taxon>Fungi</taxon>
        <taxon>Dikarya</taxon>
        <taxon>Basidiomycota</taxon>
        <taxon>Agaricomycotina</taxon>
        <taxon>Agaricomycetes</taxon>
        <taxon>Hymenochaetales</taxon>
        <taxon>Schizoporaceae</taxon>
        <taxon>Schizopora</taxon>
    </lineage>
</organism>
<accession>A0A0H2S5U3</accession>
<sequence>MYLKRKKVALSKSSSNWTSEMEEKSILTSTLVDPPISGEMQVFSLSLDAIIWRLFLIMRPSNDNGSSKTPIASQLDLENHIVTVDAQVDVRATEIETQFRTVPWRPSRASPASANRRRRLHSTAPNFTSNFLRPPQKSAIKRHSCLRRPRTIISGT</sequence>
<evidence type="ECO:0000256" key="1">
    <source>
        <dbReference type="SAM" id="MobiDB-lite"/>
    </source>
</evidence>
<name>A0A0H2S5U3_9AGAM</name>
<dbReference type="AlphaFoldDB" id="A0A0H2S5U3"/>
<reference evidence="2 3" key="1">
    <citation type="submission" date="2015-04" db="EMBL/GenBank/DDBJ databases">
        <title>Complete genome sequence of Schizopora paradoxa KUC8140, a cosmopolitan wood degrader in East Asia.</title>
        <authorList>
            <consortium name="DOE Joint Genome Institute"/>
            <person name="Min B."/>
            <person name="Park H."/>
            <person name="Jang Y."/>
            <person name="Kim J.-J."/>
            <person name="Kim K.H."/>
            <person name="Pangilinan J."/>
            <person name="Lipzen A."/>
            <person name="Riley R."/>
            <person name="Grigoriev I.V."/>
            <person name="Spatafora J.W."/>
            <person name="Choi I.-G."/>
        </authorList>
    </citation>
    <scope>NUCLEOTIDE SEQUENCE [LARGE SCALE GENOMIC DNA]</scope>
    <source>
        <strain evidence="2 3">KUC8140</strain>
    </source>
</reference>
<evidence type="ECO:0000313" key="2">
    <source>
        <dbReference type="EMBL" id="KLO19582.1"/>
    </source>
</evidence>
<proteinExistence type="predicted"/>
<dbReference type="InParanoid" id="A0A0H2S5U3"/>
<dbReference type="EMBL" id="KQ085885">
    <property type="protein sequence ID" value="KLO19582.1"/>
    <property type="molecule type" value="Genomic_DNA"/>
</dbReference>